<evidence type="ECO:0008006" key="4">
    <source>
        <dbReference type="Google" id="ProtNLM"/>
    </source>
</evidence>
<keyword evidence="1" id="KW-0732">Signal</keyword>
<sequence>MKTQTTIAKTIVLGSILSVAVLSSTTAHATNGTASPKHVDSVANTIVKPEIKYIGVDNDQLLSFTVKYSNQTGRKFNLTVLDENGDNLYSATYNDKNFVKSFKLPAFSVNNLTFLIQDAKESYREVFNIDVNTREITDVVVRKN</sequence>
<comment type="caution">
    <text evidence="2">The sequence shown here is derived from an EMBL/GenBank/DDBJ whole genome shotgun (WGS) entry which is preliminary data.</text>
</comment>
<name>A0A8X8IHS4_9BACT</name>
<accession>A0A8X8IHS4</accession>
<dbReference type="RefSeq" id="WP_092726220.1">
    <property type="nucleotide sequence ID" value="NZ_FNNO01000016.1"/>
</dbReference>
<dbReference type="EMBL" id="FNNO01000016">
    <property type="protein sequence ID" value="SDX46045.1"/>
    <property type="molecule type" value="Genomic_DNA"/>
</dbReference>
<keyword evidence="3" id="KW-1185">Reference proteome</keyword>
<evidence type="ECO:0000313" key="2">
    <source>
        <dbReference type="EMBL" id="SDX46045.1"/>
    </source>
</evidence>
<feature type="signal peptide" evidence="1">
    <location>
        <begin position="1"/>
        <end position="29"/>
    </location>
</feature>
<gene>
    <name evidence="2" type="ORF">SAMN05444410_11682</name>
</gene>
<reference evidence="2 3" key="1">
    <citation type="submission" date="2016-10" db="EMBL/GenBank/DDBJ databases">
        <authorList>
            <person name="Varghese N."/>
            <person name="Submissions S."/>
        </authorList>
    </citation>
    <scope>NUCLEOTIDE SEQUENCE [LARGE SCALE GENOMIC DNA]</scope>
    <source>
        <strain evidence="2 3">DSM 25353</strain>
    </source>
</reference>
<organism evidence="2 3">
    <name type="scientific">Hydrobacter penzbergensis</name>
    <dbReference type="NCBI Taxonomy" id="1235997"/>
    <lineage>
        <taxon>Bacteria</taxon>
        <taxon>Pseudomonadati</taxon>
        <taxon>Bacteroidota</taxon>
        <taxon>Chitinophagia</taxon>
        <taxon>Chitinophagales</taxon>
        <taxon>Chitinophagaceae</taxon>
        <taxon>Hydrobacter</taxon>
    </lineage>
</organism>
<dbReference type="Proteomes" id="UP000198711">
    <property type="component" value="Unassembled WGS sequence"/>
</dbReference>
<evidence type="ECO:0000256" key="1">
    <source>
        <dbReference type="SAM" id="SignalP"/>
    </source>
</evidence>
<dbReference type="AlphaFoldDB" id="A0A8X8IHS4"/>
<evidence type="ECO:0000313" key="3">
    <source>
        <dbReference type="Proteomes" id="UP000198711"/>
    </source>
</evidence>
<proteinExistence type="predicted"/>
<feature type="chain" id="PRO_5036488234" description="NEAT domain-containing protein" evidence="1">
    <location>
        <begin position="30"/>
        <end position="144"/>
    </location>
</feature>
<protein>
    <recommendedName>
        <fullName evidence="4">NEAT domain-containing protein</fullName>
    </recommendedName>
</protein>